<protein>
    <submittedName>
        <fullName evidence="2">Uncharacterized protein</fullName>
    </submittedName>
</protein>
<gene>
    <name evidence="2" type="ORF">TVAG_205580</name>
</gene>
<feature type="transmembrane region" description="Helical" evidence="1">
    <location>
        <begin position="7"/>
        <end position="30"/>
    </location>
</feature>
<dbReference type="KEGG" id="tva:4752704"/>
<evidence type="ECO:0000313" key="2">
    <source>
        <dbReference type="EMBL" id="EAX94960.1"/>
    </source>
</evidence>
<dbReference type="InParanoid" id="A2FJE7"/>
<reference evidence="2" key="1">
    <citation type="submission" date="2006-10" db="EMBL/GenBank/DDBJ databases">
        <authorList>
            <person name="Amadeo P."/>
            <person name="Zhao Q."/>
            <person name="Wortman J."/>
            <person name="Fraser-Liggett C."/>
            <person name="Carlton J."/>
        </authorList>
    </citation>
    <scope>NUCLEOTIDE SEQUENCE</scope>
    <source>
        <strain evidence="2">G3</strain>
    </source>
</reference>
<dbReference type="VEuPathDB" id="TrichDB:TVAGG3_0873290"/>
<keyword evidence="1" id="KW-0812">Transmembrane</keyword>
<dbReference type="EMBL" id="DS113829">
    <property type="protein sequence ID" value="EAX94960.1"/>
    <property type="molecule type" value="Genomic_DNA"/>
</dbReference>
<sequence length="264" mass="29640">MCGSKKNIGLILLAISSVASLIGICCWVVGSLQPRYNTSKYLTSIPVFPTTEDKRGLWVSTVYNNESEIYNESKQIIIDLKPTNTDQNSRTVYLVHNMFYLNTSIAFLNSKNKTISSKSFNVTYGLTNETDPLVNQNINLLLEFMNSYGFFKIHCPYSTIITSDQGIEPLCNRSNGYPMQILHNFTATPITSIKSDYYNTTKYLSIDYGYFLPSNYIHTPQIYLVSWAITKSSEITLSGAIITGFGFLVLTASIGMFVSMINDD</sequence>
<dbReference type="OrthoDB" id="10600798at2759"/>
<evidence type="ECO:0000256" key="1">
    <source>
        <dbReference type="SAM" id="Phobius"/>
    </source>
</evidence>
<reference evidence="2" key="2">
    <citation type="journal article" date="2007" name="Science">
        <title>Draft genome sequence of the sexually transmitted pathogen Trichomonas vaginalis.</title>
        <authorList>
            <person name="Carlton J.M."/>
            <person name="Hirt R.P."/>
            <person name="Silva J.C."/>
            <person name="Delcher A.L."/>
            <person name="Schatz M."/>
            <person name="Zhao Q."/>
            <person name="Wortman J.R."/>
            <person name="Bidwell S.L."/>
            <person name="Alsmark U.C.M."/>
            <person name="Besteiro S."/>
            <person name="Sicheritz-Ponten T."/>
            <person name="Noel C.J."/>
            <person name="Dacks J.B."/>
            <person name="Foster P.G."/>
            <person name="Simillion C."/>
            <person name="Van de Peer Y."/>
            <person name="Miranda-Saavedra D."/>
            <person name="Barton G.J."/>
            <person name="Westrop G.D."/>
            <person name="Mueller S."/>
            <person name="Dessi D."/>
            <person name="Fiori P.L."/>
            <person name="Ren Q."/>
            <person name="Paulsen I."/>
            <person name="Zhang H."/>
            <person name="Bastida-Corcuera F.D."/>
            <person name="Simoes-Barbosa A."/>
            <person name="Brown M.T."/>
            <person name="Hayes R.D."/>
            <person name="Mukherjee M."/>
            <person name="Okumura C.Y."/>
            <person name="Schneider R."/>
            <person name="Smith A.J."/>
            <person name="Vanacova S."/>
            <person name="Villalvazo M."/>
            <person name="Haas B.J."/>
            <person name="Pertea M."/>
            <person name="Feldblyum T.V."/>
            <person name="Utterback T.R."/>
            <person name="Shu C.L."/>
            <person name="Osoegawa K."/>
            <person name="de Jong P.J."/>
            <person name="Hrdy I."/>
            <person name="Horvathova L."/>
            <person name="Zubacova Z."/>
            <person name="Dolezal P."/>
            <person name="Malik S.B."/>
            <person name="Logsdon J.M. Jr."/>
            <person name="Henze K."/>
            <person name="Gupta A."/>
            <person name="Wang C.C."/>
            <person name="Dunne R.L."/>
            <person name="Upcroft J.A."/>
            <person name="Upcroft P."/>
            <person name="White O."/>
            <person name="Salzberg S.L."/>
            <person name="Tang P."/>
            <person name="Chiu C.-H."/>
            <person name="Lee Y.-S."/>
            <person name="Embley T.M."/>
            <person name="Coombs G.H."/>
            <person name="Mottram J.C."/>
            <person name="Tachezy J."/>
            <person name="Fraser-Liggett C.M."/>
            <person name="Johnson P.J."/>
        </authorList>
    </citation>
    <scope>NUCLEOTIDE SEQUENCE [LARGE SCALE GENOMIC DNA]</scope>
    <source>
        <strain evidence="2">G3</strain>
    </source>
</reference>
<evidence type="ECO:0000313" key="3">
    <source>
        <dbReference type="Proteomes" id="UP000001542"/>
    </source>
</evidence>
<keyword evidence="1" id="KW-1133">Transmembrane helix</keyword>
<dbReference type="RefSeq" id="XP_001307890.1">
    <property type="nucleotide sequence ID" value="XM_001307889.1"/>
</dbReference>
<keyword evidence="1" id="KW-0472">Membrane</keyword>
<dbReference type="Proteomes" id="UP000001542">
    <property type="component" value="Unassembled WGS sequence"/>
</dbReference>
<accession>A2FJE7</accession>
<keyword evidence="3" id="KW-1185">Reference proteome</keyword>
<dbReference type="VEuPathDB" id="TrichDB:TVAG_205580"/>
<feature type="transmembrane region" description="Helical" evidence="1">
    <location>
        <begin position="235"/>
        <end position="258"/>
    </location>
</feature>
<dbReference type="AlphaFoldDB" id="A2FJE7"/>
<organism evidence="2 3">
    <name type="scientific">Trichomonas vaginalis (strain ATCC PRA-98 / G3)</name>
    <dbReference type="NCBI Taxonomy" id="412133"/>
    <lineage>
        <taxon>Eukaryota</taxon>
        <taxon>Metamonada</taxon>
        <taxon>Parabasalia</taxon>
        <taxon>Trichomonadida</taxon>
        <taxon>Trichomonadidae</taxon>
        <taxon>Trichomonas</taxon>
    </lineage>
</organism>
<proteinExistence type="predicted"/>
<name>A2FJE7_TRIV3</name>